<gene>
    <name evidence="1" type="ORF">PPOP_0132</name>
</gene>
<organism evidence="1 2">
    <name type="scientific">Paenibacillus popilliae ATCC 14706</name>
    <dbReference type="NCBI Taxonomy" id="1212764"/>
    <lineage>
        <taxon>Bacteria</taxon>
        <taxon>Bacillati</taxon>
        <taxon>Bacillota</taxon>
        <taxon>Bacilli</taxon>
        <taxon>Bacillales</taxon>
        <taxon>Paenibacillaceae</taxon>
        <taxon>Paenibacillus</taxon>
    </lineage>
</organism>
<accession>M9LF29</accession>
<proteinExistence type="predicted"/>
<evidence type="ECO:0000313" key="2">
    <source>
        <dbReference type="Proteomes" id="UP000029453"/>
    </source>
</evidence>
<keyword evidence="2" id="KW-1185">Reference proteome</keyword>
<sequence>MMKNKATGGSLSIVTGRYLAVELHIYETALEMILRRLNCGLGLYLTEFHSFDVIISIDS</sequence>
<dbReference type="Proteomes" id="UP000029453">
    <property type="component" value="Unassembled WGS sequence"/>
</dbReference>
<protein>
    <submittedName>
        <fullName evidence="1">Uncharacterized protein</fullName>
    </submittedName>
</protein>
<evidence type="ECO:0000313" key="1">
    <source>
        <dbReference type="EMBL" id="GAC40805.1"/>
    </source>
</evidence>
<dbReference type="EMBL" id="BALG01000008">
    <property type="protein sequence ID" value="GAC40805.1"/>
    <property type="molecule type" value="Genomic_DNA"/>
</dbReference>
<name>M9LF29_PAEPP</name>
<comment type="caution">
    <text evidence="1">The sequence shown here is derived from an EMBL/GenBank/DDBJ whole genome shotgun (WGS) entry which is preliminary data.</text>
</comment>
<reference evidence="1 2" key="1">
    <citation type="submission" date="2012-10" db="EMBL/GenBank/DDBJ databases">
        <title>Draft Genome Sequence of Paenibacillus popilliae ATCC 14706T.</title>
        <authorList>
            <person name="Iiyama K."/>
            <person name="Mori K."/>
            <person name="Mon H."/>
            <person name="Chieda Y."/>
            <person name="Lee J.M."/>
            <person name="Kusakabe T."/>
            <person name="Tashiro K."/>
            <person name="Asano S."/>
            <person name="Yasunaga-Aoki C."/>
            <person name="Shimizu S."/>
        </authorList>
    </citation>
    <scope>NUCLEOTIDE SEQUENCE [LARGE SCALE GENOMIC DNA]</scope>
    <source>
        <strain evidence="1 2">ATCC 14706</strain>
    </source>
</reference>
<dbReference type="AlphaFoldDB" id="M9LF29"/>